<proteinExistence type="predicted"/>
<keyword evidence="2" id="KW-1185">Reference proteome</keyword>
<dbReference type="AlphaFoldDB" id="A0AAV7MBW1"/>
<sequence length="87" mass="9841">MEAHGPITITAAFHTKKKSINMKVSQCYALTNDNKEEDKDQIYNRLQSILEKYLERDITILMADISAKIESDNTGYEEVMGSVGDLN</sequence>
<gene>
    <name evidence="1" type="ORF">NDU88_005886</name>
</gene>
<comment type="caution">
    <text evidence="1">The sequence shown here is derived from an EMBL/GenBank/DDBJ whole genome shotgun (WGS) entry which is preliminary data.</text>
</comment>
<accession>A0AAV7MBW1</accession>
<protein>
    <submittedName>
        <fullName evidence="1">Uncharacterized protein</fullName>
    </submittedName>
</protein>
<organism evidence="1 2">
    <name type="scientific">Pleurodeles waltl</name>
    <name type="common">Iberian ribbed newt</name>
    <dbReference type="NCBI Taxonomy" id="8319"/>
    <lineage>
        <taxon>Eukaryota</taxon>
        <taxon>Metazoa</taxon>
        <taxon>Chordata</taxon>
        <taxon>Craniata</taxon>
        <taxon>Vertebrata</taxon>
        <taxon>Euteleostomi</taxon>
        <taxon>Amphibia</taxon>
        <taxon>Batrachia</taxon>
        <taxon>Caudata</taxon>
        <taxon>Salamandroidea</taxon>
        <taxon>Salamandridae</taxon>
        <taxon>Pleurodelinae</taxon>
        <taxon>Pleurodeles</taxon>
    </lineage>
</organism>
<dbReference type="EMBL" id="JANPWB010000014">
    <property type="protein sequence ID" value="KAJ1100811.1"/>
    <property type="molecule type" value="Genomic_DNA"/>
</dbReference>
<dbReference type="Proteomes" id="UP001066276">
    <property type="component" value="Chromosome 10"/>
</dbReference>
<evidence type="ECO:0000313" key="1">
    <source>
        <dbReference type="EMBL" id="KAJ1100811.1"/>
    </source>
</evidence>
<reference evidence="1" key="1">
    <citation type="journal article" date="2022" name="bioRxiv">
        <title>Sequencing and chromosome-scale assembly of the giantPleurodeles waltlgenome.</title>
        <authorList>
            <person name="Brown T."/>
            <person name="Elewa A."/>
            <person name="Iarovenko S."/>
            <person name="Subramanian E."/>
            <person name="Araus A.J."/>
            <person name="Petzold A."/>
            <person name="Susuki M."/>
            <person name="Suzuki K.-i.T."/>
            <person name="Hayashi T."/>
            <person name="Toyoda A."/>
            <person name="Oliveira C."/>
            <person name="Osipova E."/>
            <person name="Leigh N.D."/>
            <person name="Simon A."/>
            <person name="Yun M.H."/>
        </authorList>
    </citation>
    <scope>NUCLEOTIDE SEQUENCE</scope>
    <source>
        <strain evidence="1">20211129_DDA</strain>
        <tissue evidence="1">Liver</tissue>
    </source>
</reference>
<name>A0AAV7MBW1_PLEWA</name>
<evidence type="ECO:0000313" key="2">
    <source>
        <dbReference type="Proteomes" id="UP001066276"/>
    </source>
</evidence>